<evidence type="ECO:0000313" key="2">
    <source>
        <dbReference type="Proteomes" id="UP000450000"/>
    </source>
</evidence>
<dbReference type="EMBL" id="WBOF01000004">
    <property type="protein sequence ID" value="MQS17270.1"/>
    <property type="molecule type" value="Genomic_DNA"/>
</dbReference>
<protein>
    <submittedName>
        <fullName evidence="1">Uncharacterized protein</fullName>
    </submittedName>
</protein>
<dbReference type="Proteomes" id="UP000450000">
    <property type="component" value="Unassembled WGS sequence"/>
</dbReference>
<reference evidence="1 2" key="1">
    <citation type="submission" date="2019-09" db="EMBL/GenBank/DDBJ databases">
        <title>Genome Sequences of Streptomyces kaniharaensis ATCC 21070.</title>
        <authorList>
            <person name="Zhu W."/>
            <person name="De Crecy-Lagard V."/>
            <person name="Richards N.G."/>
        </authorList>
    </citation>
    <scope>NUCLEOTIDE SEQUENCE [LARGE SCALE GENOMIC DNA]</scope>
    <source>
        <strain evidence="1 2">SF-557</strain>
    </source>
</reference>
<accession>A0A6N7L0K9</accession>
<evidence type="ECO:0000313" key="1">
    <source>
        <dbReference type="EMBL" id="MQS17270.1"/>
    </source>
</evidence>
<name>A0A6N7L0K9_9ACTN</name>
<sequence>MKTTKKTSIGTARHLHPAGTPGDLCRWHNRAALATTVAAIARRHGLDASADDGELAACAAEAKAAPLKAPLSADTLAAIRSALGPALGPGSAPAAVAEAVFGALPDRPIRVAGQDGQEFFLVPIPATP</sequence>
<comment type="caution">
    <text evidence="1">The sequence shown here is derived from an EMBL/GenBank/DDBJ whole genome shotgun (WGS) entry which is preliminary data.</text>
</comment>
<keyword evidence="2" id="KW-1185">Reference proteome</keyword>
<dbReference type="RefSeq" id="WP_153469856.1">
    <property type="nucleotide sequence ID" value="NZ_WBOF01000004.1"/>
</dbReference>
<gene>
    <name evidence="1" type="ORF">F7Q99_35105</name>
</gene>
<organism evidence="1 2">
    <name type="scientific">Streptomyces kaniharaensis</name>
    <dbReference type="NCBI Taxonomy" id="212423"/>
    <lineage>
        <taxon>Bacteria</taxon>
        <taxon>Bacillati</taxon>
        <taxon>Actinomycetota</taxon>
        <taxon>Actinomycetes</taxon>
        <taxon>Kitasatosporales</taxon>
        <taxon>Streptomycetaceae</taxon>
        <taxon>Streptomyces</taxon>
    </lineage>
</organism>
<proteinExistence type="predicted"/>
<dbReference type="AlphaFoldDB" id="A0A6N7L0K9"/>